<organism evidence="3 4">
    <name type="scientific">Sphaerochaeta halotolerans</name>
    <dbReference type="NCBI Taxonomy" id="2293840"/>
    <lineage>
        <taxon>Bacteria</taxon>
        <taxon>Pseudomonadati</taxon>
        <taxon>Spirochaetota</taxon>
        <taxon>Spirochaetia</taxon>
        <taxon>Spirochaetales</taxon>
        <taxon>Sphaerochaetaceae</taxon>
        <taxon>Sphaerochaeta</taxon>
    </lineage>
</organism>
<keyword evidence="4" id="KW-1185">Reference proteome</keyword>
<proteinExistence type="predicted"/>
<dbReference type="EMBL" id="QUWK01000010">
    <property type="protein sequence ID" value="RFU94303.1"/>
    <property type="molecule type" value="Genomic_DNA"/>
</dbReference>
<evidence type="ECO:0000313" key="4">
    <source>
        <dbReference type="Proteomes" id="UP000264002"/>
    </source>
</evidence>
<dbReference type="GO" id="GO:0055085">
    <property type="term" value="P:transmembrane transport"/>
    <property type="evidence" value="ECO:0007669"/>
    <property type="project" value="InterPro"/>
</dbReference>
<evidence type="ECO:0000256" key="2">
    <source>
        <dbReference type="SAM" id="SignalP"/>
    </source>
</evidence>
<accession>A0A372MFU3</accession>
<dbReference type="InterPro" id="IPR018389">
    <property type="entry name" value="DctP_fam"/>
</dbReference>
<sequence>MKRIIVIVLMLSFVCSTVFTAGTTEQQQVKTITLATGDAIGSMRNLAGEYFKKEIEKHPELNLEVNHVQGAVLGTANQIMDQVVEGSVHLFGNDIAWIVPYDPDFQPISFGFMFRDVDHMNAYFKSQLFLELADKVAKDNDLRILAPVPMASRMFFSVKPLKTIDDFKGLKVRAPGLEMFVKSYEAYGASPTTVAWNEIFLALKTKLVEAAHGPVADVIANKWHLAAPYITRTEDMYAANAWYVNEAFWQGLSDAQRKGVQDALETTNVWSFEQTKELEQELIDQMVSEGAIYSATFADREKLRVQAINAVKKLEASGKWSAGLVDAIQAIE</sequence>
<feature type="signal peptide" evidence="2">
    <location>
        <begin position="1"/>
        <end position="20"/>
    </location>
</feature>
<dbReference type="CDD" id="cd13603">
    <property type="entry name" value="PBP2_TRAP_Siap_TeaA_like"/>
    <property type="match status" value="1"/>
</dbReference>
<feature type="chain" id="PRO_5016696535" evidence="2">
    <location>
        <begin position="21"/>
        <end position="332"/>
    </location>
</feature>
<dbReference type="OrthoDB" id="89872at2"/>
<dbReference type="Pfam" id="PF03480">
    <property type="entry name" value="DctP"/>
    <property type="match status" value="1"/>
</dbReference>
<name>A0A372MFU3_9SPIR</name>
<evidence type="ECO:0000256" key="1">
    <source>
        <dbReference type="ARBA" id="ARBA00022729"/>
    </source>
</evidence>
<gene>
    <name evidence="3" type="ORF">DYP60_10030</name>
</gene>
<comment type="caution">
    <text evidence="3">The sequence shown here is derived from an EMBL/GenBank/DDBJ whole genome shotgun (WGS) entry which is preliminary data.</text>
</comment>
<protein>
    <submittedName>
        <fullName evidence="3">TRAP transporter substrate-binding protein</fullName>
    </submittedName>
</protein>
<dbReference type="Proteomes" id="UP000264002">
    <property type="component" value="Unassembled WGS sequence"/>
</dbReference>
<dbReference type="Gene3D" id="3.40.190.170">
    <property type="entry name" value="Bacterial extracellular solute-binding protein, family 7"/>
    <property type="match status" value="1"/>
</dbReference>
<dbReference type="InterPro" id="IPR038404">
    <property type="entry name" value="TRAP_DctP_sf"/>
</dbReference>
<reference evidence="3 4" key="2">
    <citation type="submission" date="2018-09" db="EMBL/GenBank/DDBJ databases">
        <title>Genome of Sphaerochaeta halotolerans strain 4-11.</title>
        <authorList>
            <person name="Nazina T.N."/>
            <person name="Sokolova D.S."/>
        </authorList>
    </citation>
    <scope>NUCLEOTIDE SEQUENCE [LARGE SCALE GENOMIC DNA]</scope>
    <source>
        <strain evidence="3 4">4-11</strain>
    </source>
</reference>
<dbReference type="AlphaFoldDB" id="A0A372MFU3"/>
<keyword evidence="1 2" id="KW-0732">Signal</keyword>
<dbReference type="NCBIfam" id="NF037995">
    <property type="entry name" value="TRAP_S1"/>
    <property type="match status" value="1"/>
</dbReference>
<reference evidence="4" key="1">
    <citation type="submission" date="2018-08" db="EMBL/GenBank/DDBJ databases">
        <authorList>
            <person name="Grouzdev D.S."/>
            <person name="Krutkina M.S."/>
        </authorList>
    </citation>
    <scope>NUCLEOTIDE SEQUENCE [LARGE SCALE GENOMIC DNA]</scope>
    <source>
        <strain evidence="4">4-11</strain>
    </source>
</reference>
<dbReference type="RefSeq" id="WP_117330871.1">
    <property type="nucleotide sequence ID" value="NZ_QUWK01000010.1"/>
</dbReference>
<evidence type="ECO:0000313" key="3">
    <source>
        <dbReference type="EMBL" id="RFU94303.1"/>
    </source>
</evidence>
<dbReference type="PANTHER" id="PTHR33376">
    <property type="match status" value="1"/>
</dbReference>
<dbReference type="PANTHER" id="PTHR33376:SF5">
    <property type="entry name" value="EXTRACYTOPLASMIC SOLUTE RECEPTOR PROTEIN"/>
    <property type="match status" value="1"/>
</dbReference>